<sequence>MDTDHSGLKALRRIILAANPLLADHIDSVSNAELRILAKLAIDLSIEVDADSTDVEAMRGMLRELIADETITDEK</sequence>
<reference evidence="1 2" key="1">
    <citation type="submission" date="2023-12" db="EMBL/GenBank/DDBJ databases">
        <title>Pseudomonas machongensis sp. nov., isolated from wilted pepper plants (Capsicum annuum).</title>
        <authorList>
            <person name="Qiu M."/>
            <person name="Li Y."/>
            <person name="Liu Q."/>
            <person name="Zhang X."/>
            <person name="Huang Y."/>
            <person name="Guo R."/>
            <person name="Hu M."/>
            <person name="Zhou J."/>
            <person name="Zhou X."/>
        </authorList>
    </citation>
    <scope>NUCLEOTIDE SEQUENCE [LARGE SCALE GENOMIC DNA]</scope>
    <source>
        <strain evidence="1 2">MH2</strain>
    </source>
</reference>
<gene>
    <name evidence="1" type="ORF">VA602_10370</name>
</gene>
<evidence type="ECO:0000313" key="2">
    <source>
        <dbReference type="Proteomes" id="UP001302573"/>
    </source>
</evidence>
<dbReference type="Proteomes" id="UP001302573">
    <property type="component" value="Unassembled WGS sequence"/>
</dbReference>
<accession>A0ABU5VEG1</accession>
<dbReference type="EMBL" id="JAYFUI010000097">
    <property type="protein sequence ID" value="MEA5671743.1"/>
    <property type="molecule type" value="Genomic_DNA"/>
</dbReference>
<name>A0ABU5VEG1_9PSED</name>
<dbReference type="RefSeq" id="WP_280311873.1">
    <property type="nucleotide sequence ID" value="NZ_JAYFUI010000097.1"/>
</dbReference>
<comment type="caution">
    <text evidence="1">The sequence shown here is derived from an EMBL/GenBank/DDBJ whole genome shotgun (WGS) entry which is preliminary data.</text>
</comment>
<proteinExistence type="predicted"/>
<protein>
    <submittedName>
        <fullName evidence="1">Uncharacterized protein</fullName>
    </submittedName>
</protein>
<organism evidence="1 2">
    <name type="scientific">Pseudomonas machongensis</name>
    <dbReference type="NCBI Taxonomy" id="3110229"/>
    <lineage>
        <taxon>Bacteria</taxon>
        <taxon>Pseudomonadati</taxon>
        <taxon>Pseudomonadota</taxon>
        <taxon>Gammaproteobacteria</taxon>
        <taxon>Pseudomonadales</taxon>
        <taxon>Pseudomonadaceae</taxon>
        <taxon>Pseudomonas</taxon>
    </lineage>
</organism>
<keyword evidence="2" id="KW-1185">Reference proteome</keyword>
<evidence type="ECO:0000313" key="1">
    <source>
        <dbReference type="EMBL" id="MEA5671743.1"/>
    </source>
</evidence>